<accession>A0ABN8KIQ6</accession>
<keyword evidence="3" id="KW-1185">Reference proteome</keyword>
<dbReference type="EMBL" id="CAKXZT010000175">
    <property type="protein sequence ID" value="CAH2409107.1"/>
    <property type="molecule type" value="Genomic_DNA"/>
</dbReference>
<evidence type="ECO:0000313" key="3">
    <source>
        <dbReference type="Proteomes" id="UP001153050"/>
    </source>
</evidence>
<organism evidence="2 3">
    <name type="scientific">Mesorhizobium escarrei</name>
    <dbReference type="NCBI Taxonomy" id="666018"/>
    <lineage>
        <taxon>Bacteria</taxon>
        <taxon>Pseudomonadati</taxon>
        <taxon>Pseudomonadota</taxon>
        <taxon>Alphaproteobacteria</taxon>
        <taxon>Hyphomicrobiales</taxon>
        <taxon>Phyllobacteriaceae</taxon>
        <taxon>Mesorhizobium</taxon>
    </lineage>
</organism>
<feature type="region of interest" description="Disordered" evidence="1">
    <location>
        <begin position="1"/>
        <end position="21"/>
    </location>
</feature>
<name>A0ABN8KIQ6_9HYPH</name>
<dbReference type="Proteomes" id="UP001153050">
    <property type="component" value="Unassembled WGS sequence"/>
</dbReference>
<sequence length="129" mass="14282">MASKESSHRPSGPSSRSARQIRRCATSKIWSSAGCWSRTRGEAAAPAIRWLLQSDGSQWIKSSSLHKYTTVPASLQNPSSKNSIDEIPVDMAGLFHHYYLDTDTLSRTFARWFAAAGGTSNRQCSAFWN</sequence>
<proteinExistence type="predicted"/>
<evidence type="ECO:0000256" key="1">
    <source>
        <dbReference type="SAM" id="MobiDB-lite"/>
    </source>
</evidence>
<gene>
    <name evidence="2" type="ORF">MES5069_760003</name>
</gene>
<comment type="caution">
    <text evidence="2">The sequence shown here is derived from an EMBL/GenBank/DDBJ whole genome shotgun (WGS) entry which is preliminary data.</text>
</comment>
<evidence type="ECO:0000313" key="2">
    <source>
        <dbReference type="EMBL" id="CAH2409107.1"/>
    </source>
</evidence>
<protein>
    <submittedName>
        <fullName evidence="2">Uncharacterized protein</fullName>
    </submittedName>
</protein>
<reference evidence="2 3" key="1">
    <citation type="submission" date="2022-03" db="EMBL/GenBank/DDBJ databases">
        <authorList>
            <person name="Brunel B."/>
        </authorList>
    </citation>
    <scope>NUCLEOTIDE SEQUENCE [LARGE SCALE GENOMIC DNA]</scope>
    <source>
        <strain evidence="2">STM5069sample</strain>
    </source>
</reference>